<dbReference type="InterPro" id="IPR051685">
    <property type="entry name" value="Ycf3/AcsC/BcsC/TPR_MFPF"/>
</dbReference>
<dbReference type="Pfam" id="PF00515">
    <property type="entry name" value="TPR_1"/>
    <property type="match status" value="2"/>
</dbReference>
<feature type="repeat" description="TPR" evidence="3">
    <location>
        <begin position="308"/>
        <end position="341"/>
    </location>
</feature>
<organism evidence="4 5">
    <name type="scientific">Tenuifilum thalassicum</name>
    <dbReference type="NCBI Taxonomy" id="2590900"/>
    <lineage>
        <taxon>Bacteria</taxon>
        <taxon>Pseudomonadati</taxon>
        <taxon>Bacteroidota</taxon>
        <taxon>Bacteroidia</taxon>
        <taxon>Bacteroidales</taxon>
        <taxon>Tenuifilaceae</taxon>
        <taxon>Tenuifilum</taxon>
    </lineage>
</organism>
<dbReference type="Proteomes" id="UP000500961">
    <property type="component" value="Chromosome"/>
</dbReference>
<dbReference type="InterPro" id="IPR011990">
    <property type="entry name" value="TPR-like_helical_dom_sf"/>
</dbReference>
<evidence type="ECO:0000256" key="3">
    <source>
        <dbReference type="PROSITE-ProRule" id="PRU00339"/>
    </source>
</evidence>
<accession>A0A7D3XKV6</accession>
<name>A0A7D3XKV6_9BACT</name>
<sequence length="466" mass="54042">MRDESSDFLSFEEEYELVNRFDEAMDSGATQFFDVHEFIALIDFYIDHDVEERVLQALTLANKIYPNSLEIKYKWAEYYHYIGENDKALEIIQYFENVDSSNPELYYLKGEVLYESGNLNAAVESFDKAISIEPVENIELLHRISTFFLESEEINLALKYLLISYRKERNNLAVLFDLGYCFERLNELEKSVRYYNEYLDINPFSASAWYNLGIVHTKLGEFDKAIECYDFCIAIDPAYSSAYHNKGNTLATLERYDEAAKVFEELSKIDSEDSKVFSLLAECYEKTENYEKALDAYNKAITLNPDFAEGYYGIGVVLAGKKKYDLSLNFIRRALTLNPEEYDFWLGLGRVYFELNDIENSIKAYQEATTLNPELPDAYLSLAEVLLYEERFNEVHKLVEGIGNRFDTNISMKIINAAALYLSHRSKEALDILKDVKKMDPSSINDFINLVEPGNDSEFIDRINEL</sequence>
<dbReference type="RefSeq" id="WP_173074014.1">
    <property type="nucleotide sequence ID" value="NZ_CP041345.1"/>
</dbReference>
<proteinExistence type="predicted"/>
<evidence type="ECO:0000256" key="2">
    <source>
        <dbReference type="ARBA" id="ARBA00022803"/>
    </source>
</evidence>
<dbReference type="EMBL" id="CP041345">
    <property type="protein sequence ID" value="QKG79855.1"/>
    <property type="molecule type" value="Genomic_DNA"/>
</dbReference>
<dbReference type="PROSITE" id="PS50293">
    <property type="entry name" value="TPR_REGION"/>
    <property type="match status" value="4"/>
</dbReference>
<feature type="repeat" description="TPR" evidence="3">
    <location>
        <begin position="274"/>
        <end position="307"/>
    </location>
</feature>
<feature type="repeat" description="TPR" evidence="3">
    <location>
        <begin position="103"/>
        <end position="136"/>
    </location>
</feature>
<keyword evidence="1" id="KW-0677">Repeat</keyword>
<feature type="repeat" description="TPR" evidence="3">
    <location>
        <begin position="172"/>
        <end position="205"/>
    </location>
</feature>
<dbReference type="PANTHER" id="PTHR44943">
    <property type="entry name" value="CELLULOSE SYNTHASE OPERON PROTEIN C"/>
    <property type="match status" value="1"/>
</dbReference>
<dbReference type="KEGG" id="ttz:FHG85_06130"/>
<dbReference type="Pfam" id="PF13181">
    <property type="entry name" value="TPR_8"/>
    <property type="match status" value="4"/>
</dbReference>
<dbReference type="SMART" id="SM00028">
    <property type="entry name" value="TPR"/>
    <property type="match status" value="7"/>
</dbReference>
<dbReference type="AlphaFoldDB" id="A0A7D3XKV6"/>
<dbReference type="Gene3D" id="1.25.40.10">
    <property type="entry name" value="Tetratricopeptide repeat domain"/>
    <property type="match status" value="3"/>
</dbReference>
<feature type="repeat" description="TPR" evidence="3">
    <location>
        <begin position="240"/>
        <end position="273"/>
    </location>
</feature>
<dbReference type="PROSITE" id="PS50005">
    <property type="entry name" value="TPR"/>
    <property type="match status" value="7"/>
</dbReference>
<gene>
    <name evidence="4" type="ORF">FHG85_06130</name>
</gene>
<protein>
    <submittedName>
        <fullName evidence="4">Tetratricopeptide repeat protein</fullName>
    </submittedName>
</protein>
<feature type="repeat" description="TPR" evidence="3">
    <location>
        <begin position="206"/>
        <end position="239"/>
    </location>
</feature>
<evidence type="ECO:0000256" key="1">
    <source>
        <dbReference type="ARBA" id="ARBA00022737"/>
    </source>
</evidence>
<dbReference type="PANTHER" id="PTHR44943:SF8">
    <property type="entry name" value="TPR REPEAT-CONTAINING PROTEIN MJ0263"/>
    <property type="match status" value="1"/>
</dbReference>
<dbReference type="SUPFAM" id="SSF48452">
    <property type="entry name" value="TPR-like"/>
    <property type="match status" value="1"/>
</dbReference>
<dbReference type="InterPro" id="IPR019734">
    <property type="entry name" value="TPR_rpt"/>
</dbReference>
<evidence type="ECO:0000313" key="4">
    <source>
        <dbReference type="EMBL" id="QKG79855.1"/>
    </source>
</evidence>
<dbReference type="Pfam" id="PF13414">
    <property type="entry name" value="TPR_11"/>
    <property type="match status" value="1"/>
</dbReference>
<keyword evidence="5" id="KW-1185">Reference proteome</keyword>
<evidence type="ECO:0000313" key="5">
    <source>
        <dbReference type="Proteomes" id="UP000500961"/>
    </source>
</evidence>
<reference evidence="4 5" key="1">
    <citation type="submission" date="2019-07" db="EMBL/GenBank/DDBJ databases">
        <title>Thalassofilum flectens gen. nov., sp. nov., a novel moderate thermophilic anaerobe from a shallow sea hot spring in Kunashir Island (Russia), representing a new family in the order Bacteroidales, and proposal of Thalassofilacea fam. nov.</title>
        <authorList>
            <person name="Kochetkova T.V."/>
            <person name="Podosokorskaya O.A."/>
            <person name="Novikov A."/>
            <person name="Elcheninov A.G."/>
            <person name="Toshchakov S.V."/>
            <person name="Kublanov I.V."/>
        </authorList>
    </citation>
    <scope>NUCLEOTIDE SEQUENCE [LARGE SCALE GENOMIC DNA]</scope>
    <source>
        <strain evidence="4 5">38-H</strain>
    </source>
</reference>
<feature type="repeat" description="TPR" evidence="3">
    <location>
        <begin position="342"/>
        <end position="375"/>
    </location>
</feature>
<keyword evidence="2 3" id="KW-0802">TPR repeat</keyword>